<organism evidence="2 3">
    <name type="scientific">Mycena alexandri</name>
    <dbReference type="NCBI Taxonomy" id="1745969"/>
    <lineage>
        <taxon>Eukaryota</taxon>
        <taxon>Fungi</taxon>
        <taxon>Dikarya</taxon>
        <taxon>Basidiomycota</taxon>
        <taxon>Agaricomycotina</taxon>
        <taxon>Agaricomycetes</taxon>
        <taxon>Agaricomycetidae</taxon>
        <taxon>Agaricales</taxon>
        <taxon>Marasmiineae</taxon>
        <taxon>Mycenaceae</taxon>
        <taxon>Mycena</taxon>
    </lineage>
</organism>
<keyword evidence="3" id="KW-1185">Reference proteome</keyword>
<reference evidence="2" key="1">
    <citation type="submission" date="2023-03" db="EMBL/GenBank/DDBJ databases">
        <title>Massive genome expansion in bonnet fungi (Mycena s.s.) driven by repeated elements and novel gene families across ecological guilds.</title>
        <authorList>
            <consortium name="Lawrence Berkeley National Laboratory"/>
            <person name="Harder C.B."/>
            <person name="Miyauchi S."/>
            <person name="Viragh M."/>
            <person name="Kuo A."/>
            <person name="Thoen E."/>
            <person name="Andreopoulos B."/>
            <person name="Lu D."/>
            <person name="Skrede I."/>
            <person name="Drula E."/>
            <person name="Henrissat B."/>
            <person name="Morin E."/>
            <person name="Kohler A."/>
            <person name="Barry K."/>
            <person name="LaButti K."/>
            <person name="Morin E."/>
            <person name="Salamov A."/>
            <person name="Lipzen A."/>
            <person name="Mereny Z."/>
            <person name="Hegedus B."/>
            <person name="Baldrian P."/>
            <person name="Stursova M."/>
            <person name="Weitz H."/>
            <person name="Taylor A."/>
            <person name="Grigoriev I.V."/>
            <person name="Nagy L.G."/>
            <person name="Martin F."/>
            <person name="Kauserud H."/>
        </authorList>
    </citation>
    <scope>NUCLEOTIDE SEQUENCE</scope>
    <source>
        <strain evidence="2">CBHHK200</strain>
    </source>
</reference>
<dbReference type="AlphaFoldDB" id="A0AAD6SYT5"/>
<dbReference type="EMBL" id="JARJCM010000047">
    <property type="protein sequence ID" value="KAJ7035957.1"/>
    <property type="molecule type" value="Genomic_DNA"/>
</dbReference>
<protein>
    <recommendedName>
        <fullName evidence="4">Fungal STAND N-terminal Goodbye domain-containing protein</fullName>
    </recommendedName>
</protein>
<evidence type="ECO:0000313" key="3">
    <source>
        <dbReference type="Proteomes" id="UP001218188"/>
    </source>
</evidence>
<proteinExistence type="predicted"/>
<sequence length="213" mass="23875">MDASTLSSAIAPPLPASSVFAQTLERFMRNLDPVDVDWLGRITVTSWEAVVAHLEALNRNHRNGSGIRKLLSRVRCFVDALRPFFGCIDMVVSSHGSVMGIIWGSLRVVIEITHKFTEYFSIISDTLETISVELPIFQDYVERLYTESHVVQKAVVIIFEDILTVFLAIRNVFIDSQGRPRSSLRISSESLSSRNGENYNASRKAPEECGSPR</sequence>
<comment type="caution">
    <text evidence="2">The sequence shown here is derived from an EMBL/GenBank/DDBJ whole genome shotgun (WGS) entry which is preliminary data.</text>
</comment>
<dbReference type="Proteomes" id="UP001218188">
    <property type="component" value="Unassembled WGS sequence"/>
</dbReference>
<feature type="compositionally biased region" description="Low complexity" evidence="1">
    <location>
        <begin position="185"/>
        <end position="194"/>
    </location>
</feature>
<evidence type="ECO:0000256" key="1">
    <source>
        <dbReference type="SAM" id="MobiDB-lite"/>
    </source>
</evidence>
<evidence type="ECO:0000313" key="2">
    <source>
        <dbReference type="EMBL" id="KAJ7035957.1"/>
    </source>
</evidence>
<evidence type="ECO:0008006" key="4">
    <source>
        <dbReference type="Google" id="ProtNLM"/>
    </source>
</evidence>
<name>A0AAD6SYT5_9AGAR</name>
<gene>
    <name evidence="2" type="ORF">C8F04DRAFT_499698</name>
</gene>
<feature type="region of interest" description="Disordered" evidence="1">
    <location>
        <begin position="185"/>
        <end position="213"/>
    </location>
</feature>
<accession>A0AAD6SYT5</accession>